<dbReference type="GO" id="GO:0008278">
    <property type="term" value="C:cohesin complex"/>
    <property type="evidence" value="ECO:0007669"/>
    <property type="project" value="InterPro"/>
</dbReference>
<dbReference type="GO" id="GO:0005634">
    <property type="term" value="C:nucleus"/>
    <property type="evidence" value="ECO:0007669"/>
    <property type="project" value="UniProtKB-SubCell"/>
</dbReference>
<evidence type="ECO:0000256" key="3">
    <source>
        <dbReference type="ARBA" id="ARBA00023242"/>
    </source>
</evidence>
<protein>
    <recommendedName>
        <fullName evidence="10">Rad21/Rec8-like protein N-terminal domain-containing protein</fullName>
    </recommendedName>
</protein>
<reference evidence="8 9" key="1">
    <citation type="submission" date="2019-09" db="EMBL/GenBank/DDBJ databases">
        <title>Consistent, comparative and evidence-based genome assembly and annotation for Cryptosporidium parvum, C. hominis and C. tyzzeri.</title>
        <authorList>
            <person name="Baptista R.P."/>
            <person name="Li Y."/>
            <person name="Sateriale A."/>
            <person name="Ansell B."/>
            <person name="Jex A."/>
            <person name="Sanders M."/>
            <person name="Brooks K."/>
            <person name="Tracey A."/>
            <person name="Berriman M."/>
            <person name="Striepen B."/>
            <person name="Cotton J.A."/>
            <person name="Kissinger J.C."/>
        </authorList>
    </citation>
    <scope>NUCLEOTIDE SEQUENCE [LARGE SCALE GENOMIC DNA]</scope>
    <source>
        <strain evidence="8 9">IOWA-ATCC</strain>
    </source>
</reference>
<dbReference type="PANTHER" id="PTHR12585:SF69">
    <property type="entry name" value="FI11703P"/>
    <property type="match status" value="1"/>
</dbReference>
<feature type="compositionally biased region" description="Acidic residues" evidence="5">
    <location>
        <begin position="217"/>
        <end position="226"/>
    </location>
</feature>
<dbReference type="InterPro" id="IPR006909">
    <property type="entry name" value="Rad21/Rec8_C_eu"/>
</dbReference>
<evidence type="ECO:0000256" key="1">
    <source>
        <dbReference type="ARBA" id="ARBA00004123"/>
    </source>
</evidence>
<feature type="region of interest" description="Disordered" evidence="5">
    <location>
        <begin position="215"/>
        <end position="240"/>
    </location>
</feature>
<dbReference type="GO" id="GO:0003682">
    <property type="term" value="F:chromatin binding"/>
    <property type="evidence" value="ECO:0007669"/>
    <property type="project" value="TreeGrafter"/>
</dbReference>
<dbReference type="GO" id="GO:0007062">
    <property type="term" value="P:sister chromatid cohesion"/>
    <property type="evidence" value="ECO:0007669"/>
    <property type="project" value="InterPro"/>
</dbReference>
<dbReference type="PANTHER" id="PTHR12585">
    <property type="entry name" value="SCC1 / RAD21 FAMILY MEMBER"/>
    <property type="match status" value="1"/>
</dbReference>
<evidence type="ECO:0000256" key="5">
    <source>
        <dbReference type="SAM" id="MobiDB-lite"/>
    </source>
</evidence>
<comment type="subcellular location">
    <subcellularLocation>
        <location evidence="1">Nucleus</location>
    </subcellularLocation>
</comment>
<gene>
    <name evidence="8" type="ORF">CPATCC_003905</name>
</gene>
<feature type="coiled-coil region" evidence="4">
    <location>
        <begin position="262"/>
        <end position="289"/>
    </location>
</feature>
<comment type="similarity">
    <text evidence="2">Belongs to the rad21 family.</text>
</comment>
<keyword evidence="4" id="KW-0175">Coiled coil</keyword>
<dbReference type="AlphaFoldDB" id="A0A7S7REJ0"/>
<feature type="compositionally biased region" description="Polar residues" evidence="5">
    <location>
        <begin position="619"/>
        <end position="630"/>
    </location>
</feature>
<accession>A0A7S7REJ0</accession>
<feature type="domain" description="Rad21/Rec8-like protein C-terminal eukaryotic" evidence="6">
    <location>
        <begin position="664"/>
        <end position="710"/>
    </location>
</feature>
<dbReference type="InterPro" id="IPR023093">
    <property type="entry name" value="ScpA-like_C"/>
</dbReference>
<dbReference type="Pfam" id="PF04825">
    <property type="entry name" value="Rad21_Rec8_N"/>
    <property type="match status" value="1"/>
</dbReference>
<sequence>MESRILKFETSAGRLWIAGTYGINKKPFNKKIIQEVVVKSEVADFVTLANNMSYSLRVSATLLRGLMLIYDKQWIYLESDLDNLYLRFREGRNETENKNNCNTLVRRNRGEKKNSLLTELISINSSLSLNGDNLSNSSNNDRNGELVLSLDAENFVLDLANKSIDELNFENILFKGNGNSSNIGRIEDITLPEINRNKSNLSRDFGVEQDFVSLEESNNEENEDESGNSGGKNSIKNSSDRRGESQIVLWSSINNEDFMFQGEESEELLEQLERKKLNAERSKLSDRDKENQFMEETTEIVCEAQNRGENRKRSRCLSHLDVDLKFKGISSINKNQLEMLVFNDEIIAGMDERLRGWDSYKWWQTETQKNEKSQFLIKFQSLAIRSMKKSKRISVSNQNGSNLDMYEAIEKHRGEYDTGVEYSNVDLGFDHFNLDNGFVGSPSNRFRNGRDTIESSVNYYGDGANSSGGARLQSGRESMIFSDSRRGSNDGVRLSTMLETGSVLSYNSSPFQFEKNLMGIRRDSSNSELQRIVRSGRLSGSIVGNSYDKQYRTNSIATSISDIFCMEEIKSSNWSKSGITTSSGTYNLKTYTVQKFIATRMKEIREIRKINEENGYLMDNNTSNKENIGSHNREEENSGTFNKKKDNRNVESDDNEEEMSIYLSELLPEKTATKCTAAVFFYHLLVLATYNEIKLTQSTPGGNIKITKTSSFNEES</sequence>
<dbReference type="InterPro" id="IPR006910">
    <property type="entry name" value="Rad21_Rec8_N"/>
</dbReference>
<evidence type="ECO:0000259" key="7">
    <source>
        <dbReference type="Pfam" id="PF04825"/>
    </source>
</evidence>
<evidence type="ECO:0000313" key="8">
    <source>
        <dbReference type="EMBL" id="QOY39851.1"/>
    </source>
</evidence>
<dbReference type="GO" id="GO:1990414">
    <property type="term" value="P:replication-born double-strand break repair via sister chromatid exchange"/>
    <property type="evidence" value="ECO:0007669"/>
    <property type="project" value="TreeGrafter"/>
</dbReference>
<dbReference type="Pfam" id="PF04824">
    <property type="entry name" value="Rad21_Rec8"/>
    <property type="match status" value="1"/>
</dbReference>
<dbReference type="InterPro" id="IPR039781">
    <property type="entry name" value="Rad21/Rec8-like"/>
</dbReference>
<evidence type="ECO:0000256" key="4">
    <source>
        <dbReference type="SAM" id="Coils"/>
    </source>
</evidence>
<dbReference type="EMBL" id="CP044415">
    <property type="protein sequence ID" value="QOY39851.1"/>
    <property type="molecule type" value="Genomic_DNA"/>
</dbReference>
<dbReference type="Proteomes" id="UP000593906">
    <property type="component" value="Chromosome 8"/>
</dbReference>
<dbReference type="Gene3D" id="1.10.10.580">
    <property type="entry name" value="Structural maintenance of chromosome 1. Chain E"/>
    <property type="match status" value="1"/>
</dbReference>
<evidence type="ECO:0000256" key="2">
    <source>
        <dbReference type="ARBA" id="ARBA00009870"/>
    </source>
</evidence>
<feature type="domain" description="Rad21/Rec8-like protein N-terminal" evidence="7">
    <location>
        <begin position="4"/>
        <end position="95"/>
    </location>
</feature>
<evidence type="ECO:0000259" key="6">
    <source>
        <dbReference type="Pfam" id="PF04824"/>
    </source>
</evidence>
<name>A0A7S7REJ0_CRYPV</name>
<organism evidence="8 9">
    <name type="scientific">Cryptosporidium parvum</name>
    <dbReference type="NCBI Taxonomy" id="5807"/>
    <lineage>
        <taxon>Eukaryota</taxon>
        <taxon>Sar</taxon>
        <taxon>Alveolata</taxon>
        <taxon>Apicomplexa</taxon>
        <taxon>Conoidasida</taxon>
        <taxon>Coccidia</taxon>
        <taxon>Eucoccidiorida</taxon>
        <taxon>Eimeriorina</taxon>
        <taxon>Cryptosporidiidae</taxon>
        <taxon>Cryptosporidium</taxon>
    </lineage>
</organism>
<evidence type="ECO:0000313" key="9">
    <source>
        <dbReference type="Proteomes" id="UP000593906"/>
    </source>
</evidence>
<evidence type="ECO:0008006" key="10">
    <source>
        <dbReference type="Google" id="ProtNLM"/>
    </source>
</evidence>
<keyword evidence="3" id="KW-0539">Nucleus</keyword>
<proteinExistence type="inferred from homology"/>
<dbReference type="SUPFAM" id="SSF46785">
    <property type="entry name" value="Winged helix' DNA-binding domain"/>
    <property type="match status" value="1"/>
</dbReference>
<feature type="region of interest" description="Disordered" evidence="5">
    <location>
        <begin position="617"/>
        <end position="656"/>
    </location>
</feature>
<dbReference type="InterPro" id="IPR036390">
    <property type="entry name" value="WH_DNA-bd_sf"/>
</dbReference>
<dbReference type="VEuPathDB" id="CryptoDB:CPATCC_0001050"/>